<dbReference type="PANTHER" id="PTHR37848:SF1">
    <property type="entry name" value="SUN DOMAIN-CONTAINING PROTEIN"/>
    <property type="match status" value="1"/>
</dbReference>
<organism evidence="2 3">
    <name type="scientific">Coemansia interrupta</name>
    <dbReference type="NCBI Taxonomy" id="1126814"/>
    <lineage>
        <taxon>Eukaryota</taxon>
        <taxon>Fungi</taxon>
        <taxon>Fungi incertae sedis</taxon>
        <taxon>Zoopagomycota</taxon>
        <taxon>Kickxellomycotina</taxon>
        <taxon>Kickxellomycetes</taxon>
        <taxon>Kickxellales</taxon>
        <taxon>Kickxellaceae</taxon>
        <taxon>Coemansia</taxon>
    </lineage>
</organism>
<accession>A0A9W8H559</accession>
<dbReference type="Proteomes" id="UP001140172">
    <property type="component" value="Unassembled WGS sequence"/>
</dbReference>
<evidence type="ECO:0000313" key="2">
    <source>
        <dbReference type="EMBL" id="KAJ2776136.1"/>
    </source>
</evidence>
<feature type="compositionally biased region" description="Pro residues" evidence="1">
    <location>
        <begin position="1"/>
        <end position="13"/>
    </location>
</feature>
<name>A0A9W8H559_9FUNG</name>
<sequence>MPEPSAPLLPPPSYDDVLQSAGSEYGDQADPPMMRGEMHPLLEQPADDARQLSSRDFFSRLEYRRTNKGYSSCDPWLNTDARALRRFIDEGNDKPRVTIEVTGYHSEDKVVESTRTDSEGRQQVHRHTHRENITDFKFSLELTPFIHDRGTLYTARRADGEAYDIDAVLEDYVEAAGFLKEIRVQKRVIWDYELVRREVCAFIKSTGYPHSVSVGFPMENDRVVVRSHRTAGRLWRHPVTRFLCFVTCACVVGWPVQYLAGRRWRDKVMSDFVVLASPKDFVDRNSTFIRNQVCWSAPRLTQLLGSSTNMCM</sequence>
<dbReference type="PANTHER" id="PTHR37848">
    <property type="entry name" value="EXPRESSED PROTEIN"/>
    <property type="match status" value="1"/>
</dbReference>
<dbReference type="AlphaFoldDB" id="A0A9W8H559"/>
<proteinExistence type="predicted"/>
<evidence type="ECO:0000313" key="3">
    <source>
        <dbReference type="Proteomes" id="UP001140172"/>
    </source>
</evidence>
<comment type="caution">
    <text evidence="2">The sequence shown here is derived from an EMBL/GenBank/DDBJ whole genome shotgun (WGS) entry which is preliminary data.</text>
</comment>
<dbReference type="EMBL" id="JANBUM010000519">
    <property type="protein sequence ID" value="KAJ2776136.1"/>
    <property type="molecule type" value="Genomic_DNA"/>
</dbReference>
<keyword evidence="3" id="KW-1185">Reference proteome</keyword>
<feature type="region of interest" description="Disordered" evidence="1">
    <location>
        <begin position="1"/>
        <end position="38"/>
    </location>
</feature>
<dbReference type="OrthoDB" id="203796at2759"/>
<evidence type="ECO:0000256" key="1">
    <source>
        <dbReference type="SAM" id="MobiDB-lite"/>
    </source>
</evidence>
<gene>
    <name evidence="2" type="ORF">GGI15_004934</name>
</gene>
<protein>
    <submittedName>
        <fullName evidence="2">Uncharacterized protein</fullName>
    </submittedName>
</protein>
<reference evidence="2" key="1">
    <citation type="submission" date="2022-07" db="EMBL/GenBank/DDBJ databases">
        <title>Phylogenomic reconstructions and comparative analyses of Kickxellomycotina fungi.</title>
        <authorList>
            <person name="Reynolds N.K."/>
            <person name="Stajich J.E."/>
            <person name="Barry K."/>
            <person name="Grigoriev I.V."/>
            <person name="Crous P."/>
            <person name="Smith M.E."/>
        </authorList>
    </citation>
    <scope>NUCLEOTIDE SEQUENCE</scope>
    <source>
        <strain evidence="2">BCRC 34489</strain>
    </source>
</reference>